<organism evidence="2 3">
    <name type="scientific">Bugula neritina</name>
    <name type="common">Brown bryozoan</name>
    <name type="synonym">Sertularia neritina</name>
    <dbReference type="NCBI Taxonomy" id="10212"/>
    <lineage>
        <taxon>Eukaryota</taxon>
        <taxon>Metazoa</taxon>
        <taxon>Spiralia</taxon>
        <taxon>Lophotrochozoa</taxon>
        <taxon>Bryozoa</taxon>
        <taxon>Gymnolaemata</taxon>
        <taxon>Cheilostomatida</taxon>
        <taxon>Flustrina</taxon>
        <taxon>Buguloidea</taxon>
        <taxon>Bugulidae</taxon>
        <taxon>Bugula</taxon>
    </lineage>
</organism>
<dbReference type="SMART" id="SM00150">
    <property type="entry name" value="SPEC"/>
    <property type="match status" value="3"/>
</dbReference>
<dbReference type="OrthoDB" id="2250192at2759"/>
<dbReference type="Gene3D" id="1.20.58.60">
    <property type="match status" value="4"/>
</dbReference>
<dbReference type="CDD" id="cd00176">
    <property type="entry name" value="SPEC"/>
    <property type="match status" value="1"/>
</dbReference>
<dbReference type="Proteomes" id="UP000593567">
    <property type="component" value="Unassembled WGS sequence"/>
</dbReference>
<evidence type="ECO:0000313" key="3">
    <source>
        <dbReference type="Proteomes" id="UP000593567"/>
    </source>
</evidence>
<dbReference type="AlphaFoldDB" id="A0A7J7J9J1"/>
<reference evidence="2" key="1">
    <citation type="submission" date="2020-06" db="EMBL/GenBank/DDBJ databases">
        <title>Draft genome of Bugula neritina, a colonial animal packing powerful symbionts and potential medicines.</title>
        <authorList>
            <person name="Rayko M."/>
        </authorList>
    </citation>
    <scope>NUCLEOTIDE SEQUENCE [LARGE SCALE GENOMIC DNA]</scope>
    <source>
        <strain evidence="2">Kwan_BN1</strain>
    </source>
</reference>
<evidence type="ECO:0000256" key="1">
    <source>
        <dbReference type="ARBA" id="ARBA00022737"/>
    </source>
</evidence>
<proteinExistence type="predicted"/>
<keyword evidence="3" id="KW-1185">Reference proteome</keyword>
<evidence type="ECO:0000313" key="2">
    <source>
        <dbReference type="EMBL" id="KAF6022241.1"/>
    </source>
</evidence>
<comment type="caution">
    <text evidence="2">The sequence shown here is derived from an EMBL/GenBank/DDBJ whole genome shotgun (WGS) entry which is preliminary data.</text>
</comment>
<dbReference type="Pfam" id="PF00435">
    <property type="entry name" value="Spectrin"/>
    <property type="match status" value="3"/>
</dbReference>
<dbReference type="SUPFAM" id="SSF46966">
    <property type="entry name" value="Spectrin repeat"/>
    <property type="match status" value="3"/>
</dbReference>
<evidence type="ECO:0008006" key="4">
    <source>
        <dbReference type="Google" id="ProtNLM"/>
    </source>
</evidence>
<dbReference type="EMBL" id="VXIV02002877">
    <property type="protein sequence ID" value="KAF6022241.1"/>
    <property type="molecule type" value="Genomic_DNA"/>
</dbReference>
<dbReference type="PANTHER" id="PTHR11915">
    <property type="entry name" value="SPECTRIN/FILAMIN RELATED CYTOSKELETAL PROTEIN"/>
    <property type="match status" value="1"/>
</dbReference>
<keyword evidence="1" id="KW-0677">Repeat</keyword>
<dbReference type="InterPro" id="IPR002017">
    <property type="entry name" value="Spectrin_repeat"/>
</dbReference>
<dbReference type="InterPro" id="IPR018159">
    <property type="entry name" value="Spectrin/alpha-actinin"/>
</dbReference>
<name>A0A7J7J9J1_BUGNE</name>
<accession>A0A7J7J9J1</accession>
<protein>
    <recommendedName>
        <fullName evidence="4">DMD</fullName>
    </recommendedName>
</protein>
<sequence length="449" mass="52288">MVQDDLDNQEAVVRALNHNLAEMRAGDKGSKHSPLLDKQEEMNELWKSVNSSLRDKRNRLQEKLTGVKSFLGDVEDVVNWLSDFEQTLKAVKTIGALPDTAQKQCEKFNEHLIQLNAKNDQAHALLTSGEEMLQAYNCHPFQTVQIRSSLAKLKRSCDAAKKQAKKKKDFHDDVETHKEIVDRLDRTGTYLKYYGAKHDAIVIRNQLLSIKLRWKRLLWKTEERGRLLNSAYKEDKRFADDWKELVGWLDATKESLNKLMAQRPSPVRMKEIIDEIKMYERQIGRKHPRYYATTRLGRNLKDRCTKTDPEREVLSKMLDELKTKWTSLRTEISQKQTQLDSQLLESGRLVEASKSLIDWLEKMEDALSDKHPTRGDQDTVHSLVEQHKAFQEEFDSRRSTLNTLQQTANPEDPAVLQQLNTLNDLWAKVDLLSNQREQLLQKNLKSVRY</sequence>
<gene>
    <name evidence="2" type="ORF">EB796_019449</name>
</gene>